<keyword evidence="8" id="KW-0998">Cell outer membrane</keyword>
<evidence type="ECO:0000259" key="11">
    <source>
        <dbReference type="Pfam" id="PF01103"/>
    </source>
</evidence>
<organism evidence="14 15">
    <name type="scientific">Candidatus Thiothrix phosphatis</name>
    <dbReference type="NCBI Taxonomy" id="3112415"/>
    <lineage>
        <taxon>Bacteria</taxon>
        <taxon>Pseudomonadati</taxon>
        <taxon>Pseudomonadota</taxon>
        <taxon>Gammaproteobacteria</taxon>
        <taxon>Thiotrichales</taxon>
        <taxon>Thiotrichaceae</taxon>
        <taxon>Thiothrix</taxon>
    </lineage>
</organism>
<feature type="domain" description="TamA POTRA" evidence="13">
    <location>
        <begin position="57"/>
        <end position="133"/>
    </location>
</feature>
<evidence type="ECO:0000259" key="12">
    <source>
        <dbReference type="Pfam" id="PF07244"/>
    </source>
</evidence>
<keyword evidence="4" id="KW-1134">Transmembrane beta strand</keyword>
<dbReference type="Gene3D" id="2.40.160.50">
    <property type="entry name" value="membrane protein fhac: a member of the omp85/tpsb transporter family"/>
    <property type="match status" value="1"/>
</dbReference>
<dbReference type="PANTHER" id="PTHR12815:SF47">
    <property type="entry name" value="TRANSLOCATION AND ASSEMBLY MODULE SUBUNIT TAMA"/>
    <property type="match status" value="1"/>
</dbReference>
<keyword evidence="7" id="KW-0472">Membrane</keyword>
<evidence type="ECO:0000313" key="14">
    <source>
        <dbReference type="EMBL" id="MEB4590556.1"/>
    </source>
</evidence>
<dbReference type="Pfam" id="PF01103">
    <property type="entry name" value="Omp85"/>
    <property type="match status" value="1"/>
</dbReference>
<feature type="domain" description="POTRA" evidence="12">
    <location>
        <begin position="223"/>
        <end position="292"/>
    </location>
</feature>
<evidence type="ECO:0000256" key="9">
    <source>
        <dbReference type="ARBA" id="ARBA00033063"/>
    </source>
</evidence>
<evidence type="ECO:0000313" key="15">
    <source>
        <dbReference type="Proteomes" id="UP001308005"/>
    </source>
</evidence>
<dbReference type="Proteomes" id="UP001308005">
    <property type="component" value="Unassembled WGS sequence"/>
</dbReference>
<dbReference type="Gene3D" id="3.10.20.310">
    <property type="entry name" value="membrane protein fhac"/>
    <property type="match status" value="3"/>
</dbReference>
<accession>A0ABU6CVE1</accession>
<dbReference type="InterPro" id="IPR000184">
    <property type="entry name" value="Bac_surfAg_D15"/>
</dbReference>
<name>A0ABU6CVE1_9GAMM</name>
<gene>
    <name evidence="14" type="ORF">VSS37_06155</name>
</gene>
<evidence type="ECO:0000259" key="13">
    <source>
        <dbReference type="Pfam" id="PF17243"/>
    </source>
</evidence>
<dbReference type="Pfam" id="PF17243">
    <property type="entry name" value="POTRA_TamA_1"/>
    <property type="match status" value="1"/>
</dbReference>
<evidence type="ECO:0000256" key="10">
    <source>
        <dbReference type="ARBA" id="ARBA00093548"/>
    </source>
</evidence>
<comment type="subunit">
    <text evidence="10">Interacts with TamB to form the translocation and assembly module (TAM).</text>
</comment>
<evidence type="ECO:0000256" key="1">
    <source>
        <dbReference type="ARBA" id="ARBA00004442"/>
    </source>
</evidence>
<dbReference type="InterPro" id="IPR010827">
    <property type="entry name" value="BamA/TamA_POTRA"/>
</dbReference>
<dbReference type="EMBL" id="JAYMYJ010000047">
    <property type="protein sequence ID" value="MEB4590556.1"/>
    <property type="molecule type" value="Genomic_DNA"/>
</dbReference>
<keyword evidence="15" id="KW-1185">Reference proteome</keyword>
<dbReference type="Pfam" id="PF07244">
    <property type="entry name" value="POTRA"/>
    <property type="match status" value="1"/>
</dbReference>
<dbReference type="InterPro" id="IPR039910">
    <property type="entry name" value="D15-like"/>
</dbReference>
<protein>
    <recommendedName>
        <fullName evidence="3">Translocation and assembly module subunit TamA</fullName>
    </recommendedName>
    <alternativeName>
        <fullName evidence="9">Autotransporter assembly factor TamA</fullName>
    </alternativeName>
</protein>
<evidence type="ECO:0000256" key="3">
    <source>
        <dbReference type="ARBA" id="ARBA00015419"/>
    </source>
</evidence>
<dbReference type="InterPro" id="IPR035243">
    <property type="entry name" value="TamA_POTRA_Dom_1"/>
</dbReference>
<comment type="similarity">
    <text evidence="2">Belongs to the TamA family.</text>
</comment>
<dbReference type="RefSeq" id="WP_324693914.1">
    <property type="nucleotide sequence ID" value="NZ_JAYMYJ010000047.1"/>
</dbReference>
<evidence type="ECO:0000256" key="6">
    <source>
        <dbReference type="ARBA" id="ARBA00022729"/>
    </source>
</evidence>
<reference evidence="15" key="1">
    <citation type="submission" date="2023-07" db="EMBL/GenBank/DDBJ databases">
        <title>The carbon used by Thiothrix.</title>
        <authorList>
            <person name="Chen L."/>
        </authorList>
    </citation>
    <scope>NUCLEOTIDE SEQUENCE [LARGE SCALE GENOMIC DNA]</scope>
</reference>
<evidence type="ECO:0000256" key="8">
    <source>
        <dbReference type="ARBA" id="ARBA00023237"/>
    </source>
</evidence>
<evidence type="ECO:0000256" key="2">
    <source>
        <dbReference type="ARBA" id="ARBA00010248"/>
    </source>
</evidence>
<feature type="domain" description="Bacterial surface antigen (D15)" evidence="11">
    <location>
        <begin position="327"/>
        <end position="605"/>
    </location>
</feature>
<comment type="subcellular location">
    <subcellularLocation>
        <location evidence="1">Cell outer membrane</location>
    </subcellularLocation>
</comment>
<reference evidence="14 15" key="2">
    <citation type="submission" date="2024-01" db="EMBL/GenBank/DDBJ databases">
        <authorList>
            <person name="Xie X."/>
        </authorList>
    </citation>
    <scope>NUCLEOTIDE SEQUENCE [LARGE SCALE GENOMIC DNA]</scope>
    <source>
        <strain evidence="14">SCUT-1</strain>
    </source>
</reference>
<keyword evidence="6" id="KW-0732">Signal</keyword>
<dbReference type="PANTHER" id="PTHR12815">
    <property type="entry name" value="SORTING AND ASSEMBLY MACHINERY SAMM50 PROTEIN FAMILY MEMBER"/>
    <property type="match status" value="1"/>
</dbReference>
<proteinExistence type="inferred from homology"/>
<sequence length="608" mass="66715">MSYNLCWSKPGGLPLKAYIKQFVCGLCLLGAGTQGLAAFFQQTEEEAAAKEESPVKVSFEGADTALADNLRAFMPSLRNLKCDSSSERVARFIDSAEEKLQEGAQAMGYYDAHFNVTSAQRDNCWVLAVAVQPGQPVTVTQVDITLTGSGKDLKGFQDIIATPPYQPGDVLVHKPYEDFKASLSRTANNLGFFDAEYQTREIRVDPDTRQAQVALHFDTGDRYQIGSVTVEQDVLGDKYLKRYLRVHEGDAYNAENLLKQQQVLEGSGYYSDVQVSGHYQDAQGGLVPVEINAERRKRYTYTSRLGYGTDTGFRVEGGMDIHWVNSKGHQLQSAAKVGQQEQSVEATYKVPLWHPEHEYTSLSAGWRHSDNGDIESKGVKLGSDYNRRSKDDWQQTVFTNYVDETTQVTGEPEIHSQLTLLGGRVKKTKSDDPLFPTNGWQVAAEVQGAVKGMLSDQSLLQSKVGGKYLHTLDNQDKLILQGAAGATLTNDLNEMPKSLRFFAGGQNSVRGYDFESLGAANENGEVIGGKHLLTSSAEYEHPLAEDWSAAAFVDAGNAFDHWGGVDMKVGAGAGVRYKSPLGPVRADIAVPKDNASDVHYYFSLGPDL</sequence>
<evidence type="ECO:0000256" key="4">
    <source>
        <dbReference type="ARBA" id="ARBA00022452"/>
    </source>
</evidence>
<keyword evidence="5" id="KW-0812">Transmembrane</keyword>
<comment type="caution">
    <text evidence="14">The sequence shown here is derived from an EMBL/GenBank/DDBJ whole genome shotgun (WGS) entry which is preliminary data.</text>
</comment>
<evidence type="ECO:0000256" key="7">
    <source>
        <dbReference type="ARBA" id="ARBA00023136"/>
    </source>
</evidence>
<evidence type="ECO:0000256" key="5">
    <source>
        <dbReference type="ARBA" id="ARBA00022692"/>
    </source>
</evidence>